<accession>A0A7S2HS89</accession>
<organism evidence="1">
    <name type="scientific">Haptolina brevifila</name>
    <dbReference type="NCBI Taxonomy" id="156173"/>
    <lineage>
        <taxon>Eukaryota</taxon>
        <taxon>Haptista</taxon>
        <taxon>Haptophyta</taxon>
        <taxon>Prymnesiophyceae</taxon>
        <taxon>Prymnesiales</taxon>
        <taxon>Prymnesiaceae</taxon>
        <taxon>Haptolina</taxon>
    </lineage>
</organism>
<sequence>MAASADAEEAADSCLMVYACPVACACIYKILSSPVCVFGLPRLHLCFLVCLPERICLGLLLCGLELLHFELAVLLRKRLPSPNLGNLAVEVRRVDIARSPPVALRIACTSRIDLACLWCA</sequence>
<evidence type="ECO:0000313" key="1">
    <source>
        <dbReference type="EMBL" id="CAD9498939.1"/>
    </source>
</evidence>
<dbReference type="AlphaFoldDB" id="A0A7S2HS89"/>
<gene>
    <name evidence="1" type="ORF">CBRE1094_LOCUS28737</name>
</gene>
<dbReference type="EMBL" id="HBGU01052640">
    <property type="protein sequence ID" value="CAD9498939.1"/>
    <property type="molecule type" value="Transcribed_RNA"/>
</dbReference>
<proteinExistence type="predicted"/>
<reference evidence="1" key="1">
    <citation type="submission" date="2021-01" db="EMBL/GenBank/DDBJ databases">
        <authorList>
            <person name="Corre E."/>
            <person name="Pelletier E."/>
            <person name="Niang G."/>
            <person name="Scheremetjew M."/>
            <person name="Finn R."/>
            <person name="Kale V."/>
            <person name="Holt S."/>
            <person name="Cochrane G."/>
            <person name="Meng A."/>
            <person name="Brown T."/>
            <person name="Cohen L."/>
        </authorList>
    </citation>
    <scope>NUCLEOTIDE SEQUENCE</scope>
    <source>
        <strain evidence="1">UTEX LB 985</strain>
    </source>
</reference>
<name>A0A7S2HS89_9EUKA</name>
<protein>
    <submittedName>
        <fullName evidence="1">Uncharacterized protein</fullName>
    </submittedName>
</protein>